<dbReference type="AlphaFoldDB" id="A0A7S1RJP6"/>
<dbReference type="Gene3D" id="1.10.287.70">
    <property type="match status" value="1"/>
</dbReference>
<sequence length="662" mass="72955">MPTQEDGRPVAADSRHAPKDAGLLAAVSEARASILETIEAKTQAVLAAMDRVQAQGEQQQALLNRLGSVGENVLSLQSPEASPETVAVKDGGDLRWPPTPSIERLRNHDVHLVTARTSAFLLPDGDGPPPIRVPCARPDPPGHQLMADSMQGPSVGLNISDGVELESTNETPQLEPDRLCSFHSEPVRKALRTDWLGLAQANIPGPGAVNSLKASIFWSSKDSTLNTSSRYPCFNILAKAVKHPIFDNVMGVLIILNAILLALQANSFALKPEQRCVRTFVIIDTTFSSTFLLELTLRLVVFQKTFFTGPDRHWNIFDFIVVTFNVVEETLQYALQGNCGQQGTVGTGVSGLRVLRMLRLVRILRAVRVMHLFRELRVMVHSVVRCLIPLFWACVLLLTIQWCFSVFFVQVAADFVADHLAEGKPPDDPQILGLKGNFGSFWRGLYTLFLTVTGGIDWGVPADALGLTGYLPIALYVVYVALTTFAVLNVVTGVFVENATKMGALDRDIQVREQLERQRVCANGLQKLFDEVDVDGDGRISQEDFEKHVEDESVVAFLNCLELTGVEARRLFRLLDVNESGMVDAEEFVSGCMCLRGSAKTLDVVALMIEHRRFVERITAEMDGIRAAVNQNQKRTTRTRTPSARFSTRSDDALPRPTLSTL</sequence>
<feature type="domain" description="EF-hand" evidence="8">
    <location>
        <begin position="563"/>
        <end position="598"/>
    </location>
</feature>
<dbReference type="PANTHER" id="PTHR10037">
    <property type="entry name" value="VOLTAGE-GATED CATION CHANNEL CALCIUM AND SODIUM"/>
    <property type="match status" value="1"/>
</dbReference>
<evidence type="ECO:0000256" key="1">
    <source>
        <dbReference type="ARBA" id="ARBA00004141"/>
    </source>
</evidence>
<dbReference type="GO" id="GO:0005509">
    <property type="term" value="F:calcium ion binding"/>
    <property type="evidence" value="ECO:0007669"/>
    <property type="project" value="InterPro"/>
</dbReference>
<keyword evidence="2 7" id="KW-0812">Transmembrane</keyword>
<evidence type="ECO:0000313" key="9">
    <source>
        <dbReference type="EMBL" id="CAD9168620.1"/>
    </source>
</evidence>
<dbReference type="EMBL" id="HBGE01075799">
    <property type="protein sequence ID" value="CAD9168620.1"/>
    <property type="molecule type" value="Transcribed_RNA"/>
</dbReference>
<dbReference type="InterPro" id="IPR027359">
    <property type="entry name" value="Volt_channel_dom_sf"/>
</dbReference>
<feature type="transmembrane region" description="Helical" evidence="7">
    <location>
        <begin position="386"/>
        <end position="409"/>
    </location>
</feature>
<dbReference type="SUPFAM" id="SSF81324">
    <property type="entry name" value="Voltage-gated potassium channels"/>
    <property type="match status" value="1"/>
</dbReference>
<dbReference type="CDD" id="cd00051">
    <property type="entry name" value="EFh"/>
    <property type="match status" value="1"/>
</dbReference>
<dbReference type="PROSITE" id="PS50222">
    <property type="entry name" value="EF_HAND_2"/>
    <property type="match status" value="2"/>
</dbReference>
<evidence type="ECO:0000259" key="8">
    <source>
        <dbReference type="PROSITE" id="PS50222"/>
    </source>
</evidence>
<feature type="transmembrane region" description="Helical" evidence="7">
    <location>
        <begin position="473"/>
        <end position="496"/>
    </location>
</feature>
<feature type="transmembrane region" description="Helical" evidence="7">
    <location>
        <begin position="249"/>
        <end position="270"/>
    </location>
</feature>
<dbReference type="Pfam" id="PF00520">
    <property type="entry name" value="Ion_trans"/>
    <property type="match status" value="1"/>
</dbReference>
<protein>
    <recommendedName>
        <fullName evidence="8">EF-hand domain-containing protein</fullName>
    </recommendedName>
</protein>
<dbReference type="SUPFAM" id="SSF47473">
    <property type="entry name" value="EF-hand"/>
    <property type="match status" value="1"/>
</dbReference>
<name>A0A7S1RJP6_ALECA</name>
<feature type="region of interest" description="Disordered" evidence="6">
    <location>
        <begin position="631"/>
        <end position="662"/>
    </location>
</feature>
<dbReference type="InterPro" id="IPR002048">
    <property type="entry name" value="EF_hand_dom"/>
</dbReference>
<dbReference type="InterPro" id="IPR005821">
    <property type="entry name" value="Ion_trans_dom"/>
</dbReference>
<evidence type="ECO:0000256" key="7">
    <source>
        <dbReference type="SAM" id="Phobius"/>
    </source>
</evidence>
<dbReference type="InterPro" id="IPR043203">
    <property type="entry name" value="VGCC_Ca_Na"/>
</dbReference>
<evidence type="ECO:0000256" key="6">
    <source>
        <dbReference type="SAM" id="MobiDB-lite"/>
    </source>
</evidence>
<organism evidence="9">
    <name type="scientific">Alexandrium catenella</name>
    <name type="common">Red tide dinoflagellate</name>
    <name type="synonym">Gonyaulax catenella</name>
    <dbReference type="NCBI Taxonomy" id="2925"/>
    <lineage>
        <taxon>Eukaryota</taxon>
        <taxon>Sar</taxon>
        <taxon>Alveolata</taxon>
        <taxon>Dinophyceae</taxon>
        <taxon>Gonyaulacales</taxon>
        <taxon>Pyrocystaceae</taxon>
        <taxon>Alexandrium</taxon>
    </lineage>
</organism>
<dbReference type="Gene3D" id="1.10.238.10">
    <property type="entry name" value="EF-hand"/>
    <property type="match status" value="1"/>
</dbReference>
<proteinExistence type="predicted"/>
<dbReference type="Gene3D" id="1.20.120.350">
    <property type="entry name" value="Voltage-gated potassium channels. Chain C"/>
    <property type="match status" value="1"/>
</dbReference>
<keyword evidence="3" id="KW-0106">Calcium</keyword>
<dbReference type="GO" id="GO:0005248">
    <property type="term" value="F:voltage-gated sodium channel activity"/>
    <property type="evidence" value="ECO:0007669"/>
    <property type="project" value="TreeGrafter"/>
</dbReference>
<accession>A0A7S1RJP6</accession>
<evidence type="ECO:0000256" key="4">
    <source>
        <dbReference type="ARBA" id="ARBA00022989"/>
    </source>
</evidence>
<evidence type="ECO:0000256" key="3">
    <source>
        <dbReference type="ARBA" id="ARBA00022837"/>
    </source>
</evidence>
<evidence type="ECO:0000256" key="2">
    <source>
        <dbReference type="ARBA" id="ARBA00022692"/>
    </source>
</evidence>
<gene>
    <name evidence="9" type="ORF">ACAT0790_LOCUS45388</name>
</gene>
<comment type="subcellular location">
    <subcellularLocation>
        <location evidence="1">Membrane</location>
        <topology evidence="1">Multi-pass membrane protein</topology>
    </subcellularLocation>
</comment>
<dbReference type="PANTHER" id="PTHR10037:SF62">
    <property type="entry name" value="SODIUM CHANNEL PROTEIN 60E"/>
    <property type="match status" value="1"/>
</dbReference>
<keyword evidence="5 7" id="KW-0472">Membrane</keyword>
<dbReference type="InterPro" id="IPR011992">
    <property type="entry name" value="EF-hand-dom_pair"/>
</dbReference>
<reference evidence="9" key="1">
    <citation type="submission" date="2021-01" db="EMBL/GenBank/DDBJ databases">
        <authorList>
            <person name="Corre E."/>
            <person name="Pelletier E."/>
            <person name="Niang G."/>
            <person name="Scheremetjew M."/>
            <person name="Finn R."/>
            <person name="Kale V."/>
            <person name="Holt S."/>
            <person name="Cochrane G."/>
            <person name="Meng A."/>
            <person name="Brown T."/>
            <person name="Cohen L."/>
        </authorList>
    </citation>
    <scope>NUCLEOTIDE SEQUENCE</scope>
    <source>
        <strain evidence="9">OF101</strain>
    </source>
</reference>
<dbReference type="PROSITE" id="PS00018">
    <property type="entry name" value="EF_HAND_1"/>
    <property type="match status" value="2"/>
</dbReference>
<dbReference type="SMART" id="SM00054">
    <property type="entry name" value="EFh"/>
    <property type="match status" value="2"/>
</dbReference>
<feature type="domain" description="EF-hand" evidence="8">
    <location>
        <begin position="520"/>
        <end position="555"/>
    </location>
</feature>
<dbReference type="InterPro" id="IPR018247">
    <property type="entry name" value="EF_Hand_1_Ca_BS"/>
</dbReference>
<dbReference type="GO" id="GO:0001518">
    <property type="term" value="C:voltage-gated sodium channel complex"/>
    <property type="evidence" value="ECO:0007669"/>
    <property type="project" value="TreeGrafter"/>
</dbReference>
<dbReference type="Pfam" id="PF13499">
    <property type="entry name" value="EF-hand_7"/>
    <property type="match status" value="1"/>
</dbReference>
<evidence type="ECO:0000256" key="5">
    <source>
        <dbReference type="ARBA" id="ARBA00023136"/>
    </source>
</evidence>
<keyword evidence="4 7" id="KW-1133">Transmembrane helix</keyword>